<organism evidence="1 2">
    <name type="scientific">Didymodactylos carnosus</name>
    <dbReference type="NCBI Taxonomy" id="1234261"/>
    <lineage>
        <taxon>Eukaryota</taxon>
        <taxon>Metazoa</taxon>
        <taxon>Spiralia</taxon>
        <taxon>Gnathifera</taxon>
        <taxon>Rotifera</taxon>
        <taxon>Eurotatoria</taxon>
        <taxon>Bdelloidea</taxon>
        <taxon>Philodinida</taxon>
        <taxon>Philodinidae</taxon>
        <taxon>Didymodactylos</taxon>
    </lineage>
</organism>
<name>A0A8S2UN22_9BILA</name>
<proteinExistence type="predicted"/>
<protein>
    <submittedName>
        <fullName evidence="1">Uncharacterized protein</fullName>
    </submittedName>
</protein>
<comment type="caution">
    <text evidence="1">The sequence shown here is derived from an EMBL/GenBank/DDBJ whole genome shotgun (WGS) entry which is preliminary data.</text>
</comment>
<dbReference type="AlphaFoldDB" id="A0A8S2UN22"/>
<reference evidence="1" key="1">
    <citation type="submission" date="2021-02" db="EMBL/GenBank/DDBJ databases">
        <authorList>
            <person name="Nowell W R."/>
        </authorList>
    </citation>
    <scope>NUCLEOTIDE SEQUENCE</scope>
</reference>
<feature type="non-terminal residue" evidence="1">
    <location>
        <position position="115"/>
    </location>
</feature>
<gene>
    <name evidence="1" type="ORF">TMI583_LOCUS41190</name>
</gene>
<dbReference type="EMBL" id="CAJOBA010064628">
    <property type="protein sequence ID" value="CAF4353306.1"/>
    <property type="molecule type" value="Genomic_DNA"/>
</dbReference>
<sequence length="115" mass="13745">DFDDIFVRMDDWDEMEEFQNFYMDDIAMLFHDDDEVVFVEERRGEGWEFQEDRGDDEVVFVEERRGGGSMWYEGGLQAELERKGAAVRRYLIFRVKRYGGEDGVLFMVECVLMNI</sequence>
<dbReference type="Proteomes" id="UP000682733">
    <property type="component" value="Unassembled WGS sequence"/>
</dbReference>
<accession>A0A8S2UN22</accession>
<evidence type="ECO:0000313" key="1">
    <source>
        <dbReference type="EMBL" id="CAF4353306.1"/>
    </source>
</evidence>
<evidence type="ECO:0000313" key="2">
    <source>
        <dbReference type="Proteomes" id="UP000682733"/>
    </source>
</evidence>